<dbReference type="PROSITE" id="PS00383">
    <property type="entry name" value="TYR_PHOSPHATASE_1"/>
    <property type="match status" value="1"/>
</dbReference>
<dbReference type="InterPro" id="IPR026893">
    <property type="entry name" value="Tyr/Ser_Pase_IphP-type"/>
</dbReference>
<dbReference type="STRING" id="1612624.ADU59_27600"/>
<dbReference type="Gene3D" id="3.90.190.10">
    <property type="entry name" value="Protein tyrosine phosphatase superfamily"/>
    <property type="match status" value="1"/>
</dbReference>
<name>A0A1C7NTJ5_9HYPH</name>
<proteinExistence type="inferred from homology"/>
<dbReference type="AlphaFoldDB" id="A0A1C7NTJ5"/>
<dbReference type="EMBL" id="LGLV01000021">
    <property type="protein sequence ID" value="OBZ92321.1"/>
    <property type="molecule type" value="Genomic_DNA"/>
</dbReference>
<dbReference type="InterPro" id="IPR029021">
    <property type="entry name" value="Prot-tyrosine_phosphatase-like"/>
</dbReference>
<keyword evidence="3" id="KW-1185">Reference proteome</keyword>
<organism evidence="2 3">
    <name type="scientific">Pararhizobium polonicum</name>
    <dbReference type="NCBI Taxonomy" id="1612624"/>
    <lineage>
        <taxon>Bacteria</taxon>
        <taxon>Pseudomonadati</taxon>
        <taxon>Pseudomonadota</taxon>
        <taxon>Alphaproteobacteria</taxon>
        <taxon>Hyphomicrobiales</taxon>
        <taxon>Rhizobiaceae</taxon>
        <taxon>Rhizobium/Agrobacterium group</taxon>
        <taxon>Pararhizobium</taxon>
    </lineage>
</organism>
<dbReference type="PANTHER" id="PTHR31126:SF72">
    <property type="entry name" value="DUAL SPECIFICITY PROTEIN PHOSPHATASE TPBA"/>
    <property type="match status" value="1"/>
</dbReference>
<protein>
    <submittedName>
        <fullName evidence="2">Protein tyrosine phosphatase</fullName>
    </submittedName>
</protein>
<comment type="caution">
    <text evidence="2">The sequence shown here is derived from an EMBL/GenBank/DDBJ whole genome shotgun (WGS) entry which is preliminary data.</text>
</comment>
<accession>A0A1C7NTJ5</accession>
<dbReference type="SUPFAM" id="SSF52799">
    <property type="entry name" value="(Phosphotyrosine protein) phosphatases II"/>
    <property type="match status" value="1"/>
</dbReference>
<dbReference type="Pfam" id="PF13350">
    <property type="entry name" value="Y_phosphatase3"/>
    <property type="match status" value="1"/>
</dbReference>
<gene>
    <name evidence="2" type="ORF">ADU59_27600</name>
</gene>
<dbReference type="PATRIC" id="fig|1612624.7.peg.3259"/>
<comment type="similarity">
    <text evidence="1">Belongs to the protein-tyrosine phosphatase family.</text>
</comment>
<evidence type="ECO:0000256" key="1">
    <source>
        <dbReference type="ARBA" id="ARBA00009580"/>
    </source>
</evidence>
<sequence>MLFKVLKFGGLTVCAALLALGAYLLAIQATGNFYAVVPGELYRSNQPTAARVADYAQRYGIKTIVNLRGNGEDAAWYKDEVAAATTLGIEHIDFRMSAWKELSPDQSQKLVALLRDAPKPILIHCKSGSDRTGLASALYLYQITKANEDTAERQLSIRFGHLGIPFLSPTYAMDKNWETIEKSANNAS</sequence>
<reference evidence="2 3" key="1">
    <citation type="journal article" date="2016" name="Syst. Appl. Microbiol.">
        <title>Pararhizobium polonicum sp. nov. isolated from tumors on stone fruit rootstocks.</title>
        <authorList>
            <person name="Pulawska J."/>
            <person name="Kuzmanovic N."/>
            <person name="Willems A."/>
            <person name="Pothier J.F."/>
        </authorList>
    </citation>
    <scope>NUCLEOTIDE SEQUENCE [LARGE SCALE GENOMIC DNA]</scope>
    <source>
        <strain evidence="2 3">F5.1</strain>
    </source>
</reference>
<dbReference type="OrthoDB" id="9814896at2"/>
<dbReference type="InterPro" id="IPR016130">
    <property type="entry name" value="Tyr_Pase_AS"/>
</dbReference>
<dbReference type="CDD" id="cd14529">
    <property type="entry name" value="TpbA-like"/>
    <property type="match status" value="1"/>
</dbReference>
<dbReference type="PANTHER" id="PTHR31126">
    <property type="entry name" value="TYROSINE-PROTEIN PHOSPHATASE"/>
    <property type="match status" value="1"/>
</dbReference>
<dbReference type="GO" id="GO:0004721">
    <property type="term" value="F:phosphoprotein phosphatase activity"/>
    <property type="evidence" value="ECO:0007669"/>
    <property type="project" value="InterPro"/>
</dbReference>
<dbReference type="RefSeq" id="WP_068958837.1">
    <property type="nucleotide sequence ID" value="NZ_LGLV01000021.1"/>
</dbReference>
<dbReference type="Proteomes" id="UP000093111">
    <property type="component" value="Unassembled WGS sequence"/>
</dbReference>
<evidence type="ECO:0000313" key="3">
    <source>
        <dbReference type="Proteomes" id="UP000093111"/>
    </source>
</evidence>
<evidence type="ECO:0000313" key="2">
    <source>
        <dbReference type="EMBL" id="OBZ92321.1"/>
    </source>
</evidence>